<protein>
    <submittedName>
        <fullName evidence="1">Uncharacterized protein</fullName>
    </submittedName>
</protein>
<proteinExistence type="predicted"/>
<evidence type="ECO:0000313" key="1">
    <source>
        <dbReference type="EMBL" id="ART20839.1"/>
    </source>
</evidence>
<sequence>MPDPIPANRSPTIRKNSYTTSADLTLSLADRLIDHTEETEPDIELEYQKELLPEENTIRESPDNPPRAEKLSVRVEYCRGGGAEAKLFFQRSL</sequence>
<reference evidence="1 2" key="1">
    <citation type="submission" date="2017-05" db="EMBL/GenBank/DDBJ databases">
        <title>Complete genome sequence of Corynebacterium striatum KC-Na-1 isolated from Neophocaena asiaeorientalis in Korea.</title>
        <authorList>
            <person name="Kim J.H."/>
            <person name="Lee K."/>
        </authorList>
    </citation>
    <scope>NUCLEOTIDE SEQUENCE [LARGE SCALE GENOMIC DNA]</scope>
    <source>
        <strain evidence="1 2">KC-Na-01</strain>
    </source>
</reference>
<dbReference type="AlphaFoldDB" id="A0A2Z2IXB7"/>
<gene>
    <name evidence="1" type="ORF">CBE89_04535</name>
</gene>
<dbReference type="EMBL" id="CP021252">
    <property type="protein sequence ID" value="ART20839.1"/>
    <property type="molecule type" value="Genomic_DNA"/>
</dbReference>
<accession>A0A2Z2IXB7</accession>
<dbReference type="Proteomes" id="UP000250197">
    <property type="component" value="Chromosome"/>
</dbReference>
<dbReference type="KEGG" id="cstr:CBE89_04535"/>
<name>A0A2Z2IXB7_CORST</name>
<organism evidence="1 2">
    <name type="scientific">Corynebacterium striatum</name>
    <dbReference type="NCBI Taxonomy" id="43770"/>
    <lineage>
        <taxon>Bacteria</taxon>
        <taxon>Bacillati</taxon>
        <taxon>Actinomycetota</taxon>
        <taxon>Actinomycetes</taxon>
        <taxon>Mycobacteriales</taxon>
        <taxon>Corynebacteriaceae</taxon>
        <taxon>Corynebacterium</taxon>
    </lineage>
</organism>
<evidence type="ECO:0000313" key="2">
    <source>
        <dbReference type="Proteomes" id="UP000250197"/>
    </source>
</evidence>